<dbReference type="InterPro" id="IPR027275">
    <property type="entry name" value="PRC-brl_dom"/>
</dbReference>
<gene>
    <name evidence="3" type="ORF">OG2516_08718</name>
</gene>
<evidence type="ECO:0000259" key="2">
    <source>
        <dbReference type="Pfam" id="PF05239"/>
    </source>
</evidence>
<name>Q2CAV2_OCEGH</name>
<dbReference type="HOGENOM" id="CLU_583735_0_0_5"/>
<dbReference type="AlphaFoldDB" id="Q2CAV2"/>
<dbReference type="InterPro" id="IPR011033">
    <property type="entry name" value="PRC_barrel-like_sf"/>
</dbReference>
<dbReference type="EMBL" id="AAOT01000046">
    <property type="protein sequence ID" value="EAR49824.1"/>
    <property type="molecule type" value="Genomic_DNA"/>
</dbReference>
<dbReference type="eggNOG" id="ENOG502Z9M1">
    <property type="taxonomic scope" value="Bacteria"/>
</dbReference>
<organism evidence="3 4">
    <name type="scientific">Oceanicola granulosus (strain ATCC BAA-861 / DSM 15982 / KCTC 12143 / HTCC2516)</name>
    <dbReference type="NCBI Taxonomy" id="314256"/>
    <lineage>
        <taxon>Bacteria</taxon>
        <taxon>Pseudomonadati</taxon>
        <taxon>Pseudomonadota</taxon>
        <taxon>Alphaproteobacteria</taxon>
        <taxon>Rhodobacterales</taxon>
        <taxon>Roseobacteraceae</taxon>
        <taxon>Oceanicola</taxon>
    </lineage>
</organism>
<evidence type="ECO:0000313" key="3">
    <source>
        <dbReference type="EMBL" id="EAR49824.1"/>
    </source>
</evidence>
<accession>Q2CAV2</accession>
<dbReference type="SUPFAM" id="SSF50346">
    <property type="entry name" value="PRC-barrel domain"/>
    <property type="match status" value="1"/>
</dbReference>
<protein>
    <recommendedName>
        <fullName evidence="2">PRC-barrel domain-containing protein</fullName>
    </recommendedName>
</protein>
<reference evidence="3 4" key="1">
    <citation type="journal article" date="2010" name="J. Bacteriol.">
        <title>Genome sequences of Oceanicola granulosus HTCC2516(T) and Oceanicola batsensis HTCC2597(TDelta).</title>
        <authorList>
            <person name="Thrash J.C."/>
            <person name="Cho J.C."/>
            <person name="Vergin K.L."/>
            <person name="Giovannoni S.J."/>
        </authorList>
    </citation>
    <scope>NUCLEOTIDE SEQUENCE [LARGE SCALE GENOMIC DNA]</scope>
    <source>
        <strain evidence="4">ATCC BAA-861 / DSM 15982 / KCTC 12143 / HTCC2516</strain>
    </source>
</reference>
<dbReference type="Gene3D" id="2.30.30.240">
    <property type="entry name" value="PRC-barrel domain"/>
    <property type="match status" value="1"/>
</dbReference>
<dbReference type="STRING" id="314256.OG2516_08718"/>
<evidence type="ECO:0000313" key="4">
    <source>
        <dbReference type="Proteomes" id="UP000003635"/>
    </source>
</evidence>
<feature type="domain" description="PRC-barrel" evidence="2">
    <location>
        <begin position="363"/>
        <end position="429"/>
    </location>
</feature>
<comment type="caution">
    <text evidence="3">The sequence shown here is derived from an EMBL/GenBank/DDBJ whole genome shotgun (WGS) entry which is preliminary data.</text>
</comment>
<proteinExistence type="predicted"/>
<dbReference type="Pfam" id="PF05239">
    <property type="entry name" value="PRC"/>
    <property type="match status" value="1"/>
</dbReference>
<keyword evidence="4" id="KW-1185">Reference proteome</keyword>
<feature type="region of interest" description="Disordered" evidence="1">
    <location>
        <begin position="251"/>
        <end position="272"/>
    </location>
</feature>
<evidence type="ECO:0000256" key="1">
    <source>
        <dbReference type="SAM" id="MobiDB-lite"/>
    </source>
</evidence>
<sequence length="459" mass="48660">MSTALTLSLASTATAQTEIRINEDQAAALAPDCQALVQQVEDDGGTVPDDSAEAIIEALNNNDAESCIALAEAIDENVVGEGADLADTEMDATVSDGEVDEADMEAEMEAEAEAEAEAEVTETDEVTEEVTVVEEARIEGQAEVVIPEPEVDVQVPSPEVTVTKAQPSVSVMEQPSEIEVQQAQPNVAVEIPEIIVRVEIPAPTIFVRTSEPEVDVFAGDPQIEVQQGEPMVTVTQGEPRIGIDLDVEEGEGEEMASDTDVQEGTGDADVDGDVSVMAESEPTVIMREAEGEPQIDITSAEPTISYEGAEPNVSVTFTESPTVELVEVGQPMIQFETAEEREARREGADMETDASADMTEGGQITVADLMGKDVMTADGQNLGQAQDVVDNDGTVLLIVSGGSALGVDREMVGLPLNSIAYGETELQVVGMDEQMMQMAQDYEYDEADSIPGETEVVMP</sequence>
<dbReference type="Proteomes" id="UP000003635">
    <property type="component" value="Unassembled WGS sequence"/>
</dbReference>